<dbReference type="CDD" id="cd00063">
    <property type="entry name" value="FN3"/>
    <property type="match status" value="2"/>
</dbReference>
<dbReference type="PANTHER" id="PTHR13817">
    <property type="entry name" value="TITIN"/>
    <property type="match status" value="1"/>
</dbReference>
<dbReference type="InterPro" id="IPR013783">
    <property type="entry name" value="Ig-like_fold"/>
</dbReference>
<feature type="chain" id="PRO_5014474818" evidence="3">
    <location>
        <begin position="24"/>
        <end position="1858"/>
    </location>
</feature>
<dbReference type="PROSITE" id="PS51723">
    <property type="entry name" value="PEPTIDASE_M60"/>
    <property type="match status" value="1"/>
</dbReference>
<dbReference type="InterPro" id="IPR003961">
    <property type="entry name" value="FN3_dom"/>
</dbReference>
<proteinExistence type="predicted"/>
<evidence type="ECO:0000256" key="3">
    <source>
        <dbReference type="SAM" id="SignalP"/>
    </source>
</evidence>
<feature type="signal peptide" evidence="3">
    <location>
        <begin position="1"/>
        <end position="23"/>
    </location>
</feature>
<dbReference type="PROSITE" id="PS50853">
    <property type="entry name" value="FN3"/>
    <property type="match status" value="2"/>
</dbReference>
<dbReference type="InterPro" id="IPR050964">
    <property type="entry name" value="Striated_Muscle_Regulatory"/>
</dbReference>
<evidence type="ECO:0000256" key="1">
    <source>
        <dbReference type="ARBA" id="ARBA00022737"/>
    </source>
</evidence>
<evidence type="ECO:0000313" key="6">
    <source>
        <dbReference type="EMBL" id="SOY30272.1"/>
    </source>
</evidence>
<feature type="region of interest" description="Disordered" evidence="2">
    <location>
        <begin position="1439"/>
        <end position="1466"/>
    </location>
</feature>
<dbReference type="EMBL" id="OFSM01000015">
    <property type="protein sequence ID" value="SOY30272.1"/>
    <property type="molecule type" value="Genomic_DNA"/>
</dbReference>
<feature type="compositionally biased region" description="Basic and acidic residues" evidence="2">
    <location>
        <begin position="28"/>
        <end position="50"/>
    </location>
</feature>
<feature type="domain" description="Peptidase M60" evidence="5">
    <location>
        <begin position="850"/>
        <end position="1205"/>
    </location>
</feature>
<feature type="compositionally biased region" description="Low complexity" evidence="2">
    <location>
        <begin position="1782"/>
        <end position="1822"/>
    </location>
</feature>
<reference evidence="6 7" key="1">
    <citation type="submission" date="2018-01" db="EMBL/GenBank/DDBJ databases">
        <authorList>
            <person name="Gaut B.S."/>
            <person name="Morton B.R."/>
            <person name="Clegg M.T."/>
            <person name="Duvall M.R."/>
        </authorList>
    </citation>
    <scope>NUCLEOTIDE SEQUENCE [LARGE SCALE GENOMIC DNA]</scope>
    <source>
        <strain evidence="6">GP69</strain>
    </source>
</reference>
<sequence>MKRKIALLLAAAMVLSSGLTAYASETGAGDRSKQKNVRQETAESHVDQRDGAQAGSSLSAEELARQVQAGNVGQVDVVIGNVLAMQNSVNFTVKLTDALGAEKTGRLELEGNQAGEKRISFEGLQKGEYTLQVAGDGFVTYRQNLSVEDRASTVKLMTGYLEGISYEDGTAHPGVLLLGDVNMDGGMDAADRNAIVDSVHSGVTSGMSDLNRDGSTNLLDLEYFAHSYEEVAVQAWIEKSVPAAVITPRAGDGTKVEGDLGDLLRSQGSVALSREDGQKISRETPVVMEFDFAAVGNSAAADGIIIETDPENPVTEAQIVLSYVDGNVDGSVTIPVQSEVQYLLERGEVRAELDDKGNIRIHLGGQIAVKKVTFTITGVLNNNNLAEISKVEFVNGMEERIPEPEMDIPTNLDAKAGNASISLSWDPCVNVTGYEVLIRHGDKQETLLTSKNALNISSFDGKKLTNYLTYQVSVQSVNGTWTSGYCDEVDATPKPTGKPDKPDNVSAVGKYKSVVVSWKNMKDTLTYNLYYKESTAGEYQKIEKIENNSYTITDLKDLTEYTVYVTGVNEFGESGASLPAAAMTTGLDPAQMPKYNLINTGEKGEKGAHIVSASMSGEMRESAMDTQTGTAWGTVDHDPSSYYYKGTWDDGGFNPMSLSHGLTFEFDQAYKMDTIAFLEALPQDTDYGYAKVRYWNEDGTEGNVAGVSVQKKNDASGRPYYVLKFSEPVEAKKIQFGLARSVAVGNISVSEVYFYYYDELWDEILSLYEDDLHTILRADVTQAVIDALRVKIQTVDPVSGEYNPDRELLERELATAETILKDGGLNAAASVKIHSGITTNDVGRGFGGLNAWQPLGVTAAAGEEIMVYVGHNTKKTGDKTDLKLIATQYHAEAAAMSREVAALKVGANKITIPKVWTTTGYESGGALYVQYGGSGSDQYAVRVSGGVQVPRLDLYQVTGDERLTRVENYVKALESYVTGMNSLHETEHKNSGNAQVAYDYDQANCILGASDILLDTMMLSLPAGQILGGAGTGDTQQKAQTILNSMDAMEDMMHLFYQHKGLSASAVNAVDQIPKGHLNIRYQRMFSGAFMYASGNHIGIEWGSAPGMVNSVPVQSDSEGRYQSGRYFGWGIAHEIGHCINQGAYAVAEITNNYFAVLAQAKDNNGSVRFQYKNVYDKVTSGAKGAASNVFTQLGMYWQLHLAYDKGYNYKTYESHEEQLANLFFARVDSYARTPANAPKPGGVALNLSGADKEQALMRLACAAAKRNILDFFVRWGKTPDAETRKYAEQFAEETRAIYYVSDESRVYSLNGGTSKLGTEGKVEAVGSVTAAADAQNPHLVNLTMSASGISEADILGYEIVRCSISGGRTVRETAGFTTGNAFTDTVSMNNRVVWYEITLIDQYLNRSAVKVSDSLKIGDDGSLDKGAFTVETVNLKVEGEADSTENEEPSCSAGEEELKDQADGSDGYKVRGKAQLVDNAVNTVYTATAGGESEIILNLGNTRTVSGLKYTHGESAVAAVECTIQVRSGGEWKTVASDTLGADTSIVYFTNDDGKYIAVYETDAVKLVLKTANGSQVSIAELDVLGPTGDNVEFRKAGEGTVAIGRLTADYTYAEGQTIPKDSIVFTGSYKGSPAYNVLILYDQAGNIVGGLNADGELKAQQIILADPPEEGNLGNVSDGTWIYWIEPEQNLDLTGLQKVRAELYRVNNALTNEGQRLVSDSLFETVPSQLPGISFDSSAGGSGTNTGGSAGGEGSGSNTSGSADTSGTTGSNAGGGSESGEGSETNTSGSANSAGGESSGSADNSGAAGSNISGSANSSGTTDSNAGGGSADNSGAAGSNTSGSANSSGETMGIKE</sequence>
<dbReference type="SMART" id="SM00060">
    <property type="entry name" value="FN3"/>
    <property type="match status" value="2"/>
</dbReference>
<feature type="domain" description="Fibronectin type-III" evidence="4">
    <location>
        <begin position="498"/>
        <end position="588"/>
    </location>
</feature>
<dbReference type="Gene3D" id="3.40.390.80">
    <property type="entry name" value="Peptidase M60, enhancin-like domain 2"/>
    <property type="match status" value="1"/>
</dbReference>
<evidence type="ECO:0000313" key="7">
    <source>
        <dbReference type="Proteomes" id="UP000236311"/>
    </source>
</evidence>
<evidence type="ECO:0000256" key="2">
    <source>
        <dbReference type="SAM" id="MobiDB-lite"/>
    </source>
</evidence>
<evidence type="ECO:0000259" key="4">
    <source>
        <dbReference type="PROSITE" id="PS50853"/>
    </source>
</evidence>
<dbReference type="InterPro" id="IPR036116">
    <property type="entry name" value="FN3_sf"/>
</dbReference>
<dbReference type="Gene3D" id="2.60.40.10">
    <property type="entry name" value="Immunoglobulins"/>
    <property type="match status" value="2"/>
</dbReference>
<keyword evidence="3" id="KW-0732">Signal</keyword>
<gene>
    <name evidence="6" type="ORF">AMURIS_02998</name>
</gene>
<dbReference type="SUPFAM" id="SSF49265">
    <property type="entry name" value="Fibronectin type III"/>
    <property type="match status" value="1"/>
</dbReference>
<dbReference type="Pfam" id="PF13402">
    <property type="entry name" value="Peptidase_M60"/>
    <property type="match status" value="1"/>
</dbReference>
<feature type="domain" description="Fibronectin type-III" evidence="4">
    <location>
        <begin position="408"/>
        <end position="496"/>
    </location>
</feature>
<feature type="region of interest" description="Disordered" evidence="2">
    <location>
        <begin position="1734"/>
        <end position="1858"/>
    </location>
</feature>
<dbReference type="Pfam" id="PF00041">
    <property type="entry name" value="fn3"/>
    <property type="match status" value="1"/>
</dbReference>
<feature type="compositionally biased region" description="Acidic residues" evidence="2">
    <location>
        <begin position="1441"/>
        <end position="1459"/>
    </location>
</feature>
<feature type="region of interest" description="Disordered" evidence="2">
    <location>
        <begin position="25"/>
        <end position="59"/>
    </location>
</feature>
<evidence type="ECO:0000259" key="5">
    <source>
        <dbReference type="PROSITE" id="PS51723"/>
    </source>
</evidence>
<feature type="compositionally biased region" description="Gly residues" evidence="2">
    <location>
        <begin position="1742"/>
        <end position="1757"/>
    </location>
</feature>
<dbReference type="RefSeq" id="WP_103240334.1">
    <property type="nucleotide sequence ID" value="NZ_JANJZD010000015.1"/>
</dbReference>
<dbReference type="OrthoDB" id="197688at2"/>
<dbReference type="InterPro" id="IPR042279">
    <property type="entry name" value="Pep_M60_3"/>
</dbReference>
<name>A0A2K4ZIN3_9FIRM</name>
<accession>A0A2K4ZIN3</accession>
<organism evidence="6 7">
    <name type="scientific">Acetatifactor muris</name>
    <dbReference type="NCBI Taxonomy" id="879566"/>
    <lineage>
        <taxon>Bacteria</taxon>
        <taxon>Bacillati</taxon>
        <taxon>Bacillota</taxon>
        <taxon>Clostridia</taxon>
        <taxon>Lachnospirales</taxon>
        <taxon>Lachnospiraceae</taxon>
        <taxon>Acetatifactor</taxon>
    </lineage>
</organism>
<dbReference type="InterPro" id="IPR008979">
    <property type="entry name" value="Galactose-bd-like_sf"/>
</dbReference>
<dbReference type="SUPFAM" id="SSF49785">
    <property type="entry name" value="Galactose-binding domain-like"/>
    <property type="match status" value="1"/>
</dbReference>
<dbReference type="Gene3D" id="2.60.120.260">
    <property type="entry name" value="Galactose-binding domain-like"/>
    <property type="match status" value="2"/>
</dbReference>
<feature type="compositionally biased region" description="Low complexity" evidence="2">
    <location>
        <begin position="1833"/>
        <end position="1851"/>
    </location>
</feature>
<protein>
    <submittedName>
        <fullName evidence="6">Fibronectin type III domain protein</fullName>
    </submittedName>
</protein>
<dbReference type="PANTHER" id="PTHR13817:SF166">
    <property type="entry name" value="NEURONAL IGCAM-RELATED"/>
    <property type="match status" value="1"/>
</dbReference>
<keyword evidence="1" id="KW-0677">Repeat</keyword>
<dbReference type="InterPro" id="IPR031161">
    <property type="entry name" value="Peptidase_M60_dom"/>
</dbReference>
<dbReference type="Gene3D" id="1.10.390.30">
    <property type="entry name" value="Peptidase M60, enhancin-like domain 3"/>
    <property type="match status" value="1"/>
</dbReference>
<keyword evidence="7" id="KW-1185">Reference proteome</keyword>
<dbReference type="Proteomes" id="UP000236311">
    <property type="component" value="Unassembled WGS sequence"/>
</dbReference>
<dbReference type="SMART" id="SM01276">
    <property type="entry name" value="M60-like"/>
    <property type="match status" value="1"/>
</dbReference>
<feature type="compositionally biased region" description="Low complexity" evidence="2">
    <location>
        <begin position="1758"/>
        <end position="1773"/>
    </location>
</feature>